<reference evidence="3" key="1">
    <citation type="journal article" date="2020" name="Stud. Mycol.">
        <title>101 Dothideomycetes genomes: a test case for predicting lifestyles and emergence of pathogens.</title>
        <authorList>
            <person name="Haridas S."/>
            <person name="Albert R."/>
            <person name="Binder M."/>
            <person name="Bloem J."/>
            <person name="Labutti K."/>
            <person name="Salamov A."/>
            <person name="Andreopoulos B."/>
            <person name="Baker S."/>
            <person name="Barry K."/>
            <person name="Bills G."/>
            <person name="Bluhm B."/>
            <person name="Cannon C."/>
            <person name="Castanera R."/>
            <person name="Culley D."/>
            <person name="Daum C."/>
            <person name="Ezra D."/>
            <person name="Gonzalez J."/>
            <person name="Henrissat B."/>
            <person name="Kuo A."/>
            <person name="Liang C."/>
            <person name="Lipzen A."/>
            <person name="Lutzoni F."/>
            <person name="Magnuson J."/>
            <person name="Mondo S."/>
            <person name="Nolan M."/>
            <person name="Ohm R."/>
            <person name="Pangilinan J."/>
            <person name="Park H.-J."/>
            <person name="Ramirez L."/>
            <person name="Alfaro M."/>
            <person name="Sun H."/>
            <person name="Tritt A."/>
            <person name="Yoshinaga Y."/>
            <person name="Zwiers L.-H."/>
            <person name="Turgeon B."/>
            <person name="Goodwin S."/>
            <person name="Spatafora J."/>
            <person name="Crous P."/>
            <person name="Grigoriev I."/>
        </authorList>
    </citation>
    <scope>NUCLEOTIDE SEQUENCE</scope>
    <source>
        <strain evidence="3">Tuck. ex Michener</strain>
    </source>
</reference>
<evidence type="ECO:0000313" key="4">
    <source>
        <dbReference type="Proteomes" id="UP000800092"/>
    </source>
</evidence>
<keyword evidence="4" id="KW-1185">Reference proteome</keyword>
<gene>
    <name evidence="3" type="ORF">EV356DRAFT_500554</name>
</gene>
<dbReference type="InterPro" id="IPR002347">
    <property type="entry name" value="SDR_fam"/>
</dbReference>
<evidence type="ECO:0000256" key="1">
    <source>
        <dbReference type="ARBA" id="ARBA00006484"/>
    </source>
</evidence>
<dbReference type="PRINTS" id="PR00081">
    <property type="entry name" value="GDHRDH"/>
</dbReference>
<dbReference type="InterPro" id="IPR036291">
    <property type="entry name" value="NAD(P)-bd_dom_sf"/>
</dbReference>
<dbReference type="OrthoDB" id="5840532at2759"/>
<comment type="similarity">
    <text evidence="1">Belongs to the short-chain dehydrogenases/reductases (SDR) family.</text>
</comment>
<dbReference type="PRINTS" id="PR00080">
    <property type="entry name" value="SDRFAMILY"/>
</dbReference>
<dbReference type="PANTHER" id="PTHR42760">
    <property type="entry name" value="SHORT-CHAIN DEHYDROGENASES/REDUCTASES FAMILY MEMBER"/>
    <property type="match status" value="1"/>
</dbReference>
<proteinExistence type="inferred from homology"/>
<accession>A0A6A6HBA4</accession>
<protein>
    <submittedName>
        <fullName evidence="3">Oxidoreductase</fullName>
    </submittedName>
</protein>
<dbReference type="EMBL" id="ML991792">
    <property type="protein sequence ID" value="KAF2235317.1"/>
    <property type="molecule type" value="Genomic_DNA"/>
</dbReference>
<dbReference type="AlphaFoldDB" id="A0A6A6HBA4"/>
<dbReference type="Proteomes" id="UP000800092">
    <property type="component" value="Unassembled WGS sequence"/>
</dbReference>
<dbReference type="SUPFAM" id="SSF51735">
    <property type="entry name" value="NAD(P)-binding Rossmann-fold domains"/>
    <property type="match status" value="1"/>
</dbReference>
<keyword evidence="2" id="KW-0521">NADP</keyword>
<dbReference type="CDD" id="cd05233">
    <property type="entry name" value="SDR_c"/>
    <property type="match status" value="1"/>
</dbReference>
<dbReference type="GO" id="GO:0016616">
    <property type="term" value="F:oxidoreductase activity, acting on the CH-OH group of donors, NAD or NADP as acceptor"/>
    <property type="evidence" value="ECO:0007669"/>
    <property type="project" value="TreeGrafter"/>
</dbReference>
<dbReference type="Gene3D" id="3.40.50.720">
    <property type="entry name" value="NAD(P)-binding Rossmann-like Domain"/>
    <property type="match status" value="1"/>
</dbReference>
<evidence type="ECO:0000313" key="3">
    <source>
        <dbReference type="EMBL" id="KAF2235317.1"/>
    </source>
</evidence>
<dbReference type="Pfam" id="PF13561">
    <property type="entry name" value="adh_short_C2"/>
    <property type="match status" value="1"/>
</dbReference>
<organism evidence="3 4">
    <name type="scientific">Viridothelium virens</name>
    <name type="common">Speckled blister lichen</name>
    <name type="synonym">Trypethelium virens</name>
    <dbReference type="NCBI Taxonomy" id="1048519"/>
    <lineage>
        <taxon>Eukaryota</taxon>
        <taxon>Fungi</taxon>
        <taxon>Dikarya</taxon>
        <taxon>Ascomycota</taxon>
        <taxon>Pezizomycotina</taxon>
        <taxon>Dothideomycetes</taxon>
        <taxon>Dothideomycetes incertae sedis</taxon>
        <taxon>Trypetheliales</taxon>
        <taxon>Trypetheliaceae</taxon>
        <taxon>Viridothelium</taxon>
    </lineage>
</organism>
<name>A0A6A6HBA4_VIRVR</name>
<sequence>MAYSMEGVGLITGAASGIGRATTLALARDGCKRLVLADVNASGLESLSSELKSANSTMQIVCVPTDTSKEIDVQHMVDEAVKAFGSIHYCVNSAGVTSSPRTVSHELPIEAWDRVQRINLRGVWLCQKAEITQMLKQQAELTMMTGAPPQRGSIVNISSVLGRVAHPTNGSYAAAKAGVLGISRTDAVAYGNEGIRINSVCPGIIETPMVENSLREGANYDKLIERVPISRWGRPEEVAQVCVFLASARASFVTGEEVIVDGGLLHKL</sequence>
<evidence type="ECO:0000256" key="2">
    <source>
        <dbReference type="ARBA" id="ARBA00022857"/>
    </source>
</evidence>
<dbReference type="FunFam" id="3.40.50.720:FF:000084">
    <property type="entry name" value="Short-chain dehydrogenase reductase"/>
    <property type="match status" value="1"/>
</dbReference>